<dbReference type="EMBL" id="UINC01192028">
    <property type="protein sequence ID" value="SVE06960.1"/>
    <property type="molecule type" value="Genomic_DNA"/>
</dbReference>
<evidence type="ECO:0000256" key="1">
    <source>
        <dbReference type="SAM" id="MobiDB-lite"/>
    </source>
</evidence>
<evidence type="ECO:0000313" key="2">
    <source>
        <dbReference type="EMBL" id="SVE06960.1"/>
    </source>
</evidence>
<gene>
    <name evidence="2" type="ORF">METZ01_LOCUS459814</name>
</gene>
<accession>A0A383AHA3</accession>
<organism evidence="2">
    <name type="scientific">marine metagenome</name>
    <dbReference type="NCBI Taxonomy" id="408172"/>
    <lineage>
        <taxon>unclassified sequences</taxon>
        <taxon>metagenomes</taxon>
        <taxon>ecological metagenomes</taxon>
    </lineage>
</organism>
<reference evidence="2" key="1">
    <citation type="submission" date="2018-05" db="EMBL/GenBank/DDBJ databases">
        <authorList>
            <person name="Lanie J.A."/>
            <person name="Ng W.-L."/>
            <person name="Kazmierczak K.M."/>
            <person name="Andrzejewski T.M."/>
            <person name="Davidsen T.M."/>
            <person name="Wayne K.J."/>
            <person name="Tettelin H."/>
            <person name="Glass J.I."/>
            <person name="Rusch D."/>
            <person name="Podicherti R."/>
            <person name="Tsui H.-C.T."/>
            <person name="Winkler M.E."/>
        </authorList>
    </citation>
    <scope>NUCLEOTIDE SEQUENCE</scope>
</reference>
<dbReference type="AlphaFoldDB" id="A0A383AHA3"/>
<name>A0A383AHA3_9ZZZZ</name>
<feature type="non-terminal residue" evidence="2">
    <location>
        <position position="22"/>
    </location>
</feature>
<protein>
    <submittedName>
        <fullName evidence="2">Uncharacterized protein</fullName>
    </submittedName>
</protein>
<sequence>MAYTPSAFSGPGTGNSINSGAI</sequence>
<proteinExistence type="predicted"/>
<feature type="region of interest" description="Disordered" evidence="1">
    <location>
        <begin position="1"/>
        <end position="22"/>
    </location>
</feature>